<gene>
    <name evidence="4" type="ORF">MasN3_20220</name>
</gene>
<organism evidence="4 5">
    <name type="scientific">Massilia varians</name>
    <dbReference type="NCBI Taxonomy" id="457921"/>
    <lineage>
        <taxon>Bacteria</taxon>
        <taxon>Pseudomonadati</taxon>
        <taxon>Pseudomonadota</taxon>
        <taxon>Betaproteobacteria</taxon>
        <taxon>Burkholderiales</taxon>
        <taxon>Oxalobacteraceae</taxon>
        <taxon>Telluria group</taxon>
        <taxon>Massilia</taxon>
    </lineage>
</organism>
<feature type="domain" description="Integrase DNA-binding" evidence="3">
    <location>
        <begin position="8"/>
        <end position="67"/>
    </location>
</feature>
<sequence length="130" mass="14531">MPKRVPPLTQLQIKNAKPREKPYKLADGGGLYLEVTPSGGKHWRMKYRQPNGKENKLHFGAFPAVSLLTRASGATVPASSWPRMPQTPSSKWRANGIRRCLRSGPRPRAISSIVSNRGLRQFSTAEVRKQ</sequence>
<evidence type="ECO:0000313" key="4">
    <source>
        <dbReference type="EMBL" id="BDT58528.1"/>
    </source>
</evidence>
<reference evidence="4" key="1">
    <citation type="submission" date="2022-11" db="EMBL/GenBank/DDBJ databases">
        <title>Isolation and characterization of PLA-degrading bacterium Massilia sp. from Antarctic soil.</title>
        <authorList>
            <person name="Sato K."/>
            <person name="Gomez-Fuentes C."/>
            <person name="Ahmad S.A."/>
            <person name="Zulkharnain A."/>
        </authorList>
    </citation>
    <scope>NUCLEOTIDE SEQUENCE</scope>
    <source>
        <strain evidence="4">N-3</strain>
    </source>
</reference>
<evidence type="ECO:0000259" key="3">
    <source>
        <dbReference type="Pfam" id="PF13356"/>
    </source>
</evidence>
<dbReference type="Gene3D" id="3.30.160.390">
    <property type="entry name" value="Integrase, DNA-binding domain"/>
    <property type="match status" value="1"/>
</dbReference>
<dbReference type="InterPro" id="IPR050808">
    <property type="entry name" value="Phage_Integrase"/>
</dbReference>
<dbReference type="Pfam" id="PF13356">
    <property type="entry name" value="Arm-DNA-bind_3"/>
    <property type="match status" value="1"/>
</dbReference>
<proteinExistence type="inferred from homology"/>
<dbReference type="InterPro" id="IPR038488">
    <property type="entry name" value="Integrase_DNA-bd_sf"/>
</dbReference>
<dbReference type="InterPro" id="IPR025166">
    <property type="entry name" value="Integrase_DNA_bind_dom"/>
</dbReference>
<keyword evidence="2" id="KW-0229">DNA integration</keyword>
<accession>A0ABM8C5P9</accession>
<name>A0ABM8C5P9_9BURK</name>
<evidence type="ECO:0000256" key="2">
    <source>
        <dbReference type="ARBA" id="ARBA00022908"/>
    </source>
</evidence>
<dbReference type="Proteomes" id="UP001163336">
    <property type="component" value="Chromosome"/>
</dbReference>
<evidence type="ECO:0000313" key="5">
    <source>
        <dbReference type="Proteomes" id="UP001163336"/>
    </source>
</evidence>
<dbReference type="RefSeq" id="WP_281913931.1">
    <property type="nucleotide sequence ID" value="NZ_AP026966.1"/>
</dbReference>
<protein>
    <recommendedName>
        <fullName evidence="3">Integrase DNA-binding domain-containing protein</fullName>
    </recommendedName>
</protein>
<evidence type="ECO:0000256" key="1">
    <source>
        <dbReference type="ARBA" id="ARBA00008857"/>
    </source>
</evidence>
<comment type="similarity">
    <text evidence="1">Belongs to the 'phage' integrase family.</text>
</comment>
<dbReference type="PANTHER" id="PTHR30629">
    <property type="entry name" value="PROPHAGE INTEGRASE"/>
    <property type="match status" value="1"/>
</dbReference>
<keyword evidence="5" id="KW-1185">Reference proteome</keyword>
<dbReference type="EMBL" id="AP026966">
    <property type="protein sequence ID" value="BDT58528.1"/>
    <property type="molecule type" value="Genomic_DNA"/>
</dbReference>
<dbReference type="PANTHER" id="PTHR30629:SF2">
    <property type="entry name" value="PROPHAGE INTEGRASE INTS-RELATED"/>
    <property type="match status" value="1"/>
</dbReference>